<dbReference type="PATRIC" id="fig|1423810.4.peg.1104"/>
<protein>
    <submittedName>
        <fullName evidence="8">Multidrug transporter</fullName>
    </submittedName>
</protein>
<dbReference type="InterPro" id="IPR036259">
    <property type="entry name" value="MFS_trans_sf"/>
</dbReference>
<dbReference type="PANTHER" id="PTHR42718:SF9">
    <property type="entry name" value="MAJOR FACILITATOR SUPERFAMILY MULTIDRUG TRANSPORTER MFSC"/>
    <property type="match status" value="1"/>
</dbReference>
<organism evidence="8 9">
    <name type="scientific">Lacticaseibacillus thailandensis DSM 22698 = JCM 13996</name>
    <dbReference type="NCBI Taxonomy" id="1423810"/>
    <lineage>
        <taxon>Bacteria</taxon>
        <taxon>Bacillati</taxon>
        <taxon>Bacillota</taxon>
        <taxon>Bacilli</taxon>
        <taxon>Lactobacillales</taxon>
        <taxon>Lactobacillaceae</taxon>
        <taxon>Lacticaseibacillus</taxon>
    </lineage>
</organism>
<accession>A0A0R2CGQ3</accession>
<dbReference type="AlphaFoldDB" id="A0A0R2CGQ3"/>
<dbReference type="PANTHER" id="PTHR42718">
    <property type="entry name" value="MAJOR FACILITATOR SUPERFAMILY MULTIDRUG TRANSPORTER MFSC"/>
    <property type="match status" value="1"/>
</dbReference>
<feature type="transmembrane region" description="Helical" evidence="6">
    <location>
        <begin position="40"/>
        <end position="60"/>
    </location>
</feature>
<keyword evidence="2" id="KW-0813">Transport</keyword>
<feature type="transmembrane region" description="Helical" evidence="6">
    <location>
        <begin position="97"/>
        <end position="117"/>
    </location>
</feature>
<dbReference type="GO" id="GO:0005886">
    <property type="term" value="C:plasma membrane"/>
    <property type="evidence" value="ECO:0007669"/>
    <property type="project" value="UniProtKB-SubCell"/>
</dbReference>
<dbReference type="STRING" id="1423810.FD19_GL001075"/>
<dbReference type="InterPro" id="IPR020846">
    <property type="entry name" value="MFS_dom"/>
</dbReference>
<dbReference type="GO" id="GO:0022857">
    <property type="term" value="F:transmembrane transporter activity"/>
    <property type="evidence" value="ECO:0007669"/>
    <property type="project" value="InterPro"/>
</dbReference>
<dbReference type="Gene3D" id="1.20.1720.10">
    <property type="entry name" value="Multidrug resistance protein D"/>
    <property type="match status" value="1"/>
</dbReference>
<feature type="transmembrane region" description="Helical" evidence="6">
    <location>
        <begin position="129"/>
        <end position="148"/>
    </location>
</feature>
<comment type="caution">
    <text evidence="8">The sequence shown here is derived from an EMBL/GenBank/DDBJ whole genome shotgun (WGS) entry which is preliminary data.</text>
</comment>
<feature type="transmembrane region" description="Helical" evidence="6">
    <location>
        <begin position="67"/>
        <end position="91"/>
    </location>
</feature>
<dbReference type="EMBL" id="AYZK01000002">
    <property type="protein sequence ID" value="KRM87563.1"/>
    <property type="molecule type" value="Genomic_DNA"/>
</dbReference>
<evidence type="ECO:0000256" key="5">
    <source>
        <dbReference type="ARBA" id="ARBA00023136"/>
    </source>
</evidence>
<dbReference type="PRINTS" id="PR01036">
    <property type="entry name" value="TCRTETB"/>
</dbReference>
<dbReference type="PROSITE" id="PS50850">
    <property type="entry name" value="MFS"/>
    <property type="match status" value="1"/>
</dbReference>
<dbReference type="Proteomes" id="UP000051789">
    <property type="component" value="Unassembled WGS sequence"/>
</dbReference>
<evidence type="ECO:0000259" key="7">
    <source>
        <dbReference type="PROSITE" id="PS50850"/>
    </source>
</evidence>
<dbReference type="InterPro" id="IPR011701">
    <property type="entry name" value="MFS"/>
</dbReference>
<keyword evidence="5 6" id="KW-0472">Membrane</keyword>
<keyword evidence="4 6" id="KW-1133">Transmembrane helix</keyword>
<dbReference type="SUPFAM" id="SSF103473">
    <property type="entry name" value="MFS general substrate transporter"/>
    <property type="match status" value="1"/>
</dbReference>
<reference evidence="8 9" key="1">
    <citation type="journal article" date="2015" name="Genome Announc.">
        <title>Expanding the biotechnology potential of lactobacilli through comparative genomics of 213 strains and associated genera.</title>
        <authorList>
            <person name="Sun Z."/>
            <person name="Harris H.M."/>
            <person name="McCann A."/>
            <person name="Guo C."/>
            <person name="Argimon S."/>
            <person name="Zhang W."/>
            <person name="Yang X."/>
            <person name="Jeffery I.B."/>
            <person name="Cooney J.C."/>
            <person name="Kagawa T.F."/>
            <person name="Liu W."/>
            <person name="Song Y."/>
            <person name="Salvetti E."/>
            <person name="Wrobel A."/>
            <person name="Rasinkangas P."/>
            <person name="Parkhill J."/>
            <person name="Rea M.C."/>
            <person name="O'Sullivan O."/>
            <person name="Ritari J."/>
            <person name="Douillard F.P."/>
            <person name="Paul Ross R."/>
            <person name="Yang R."/>
            <person name="Briner A.E."/>
            <person name="Felis G.E."/>
            <person name="de Vos W.M."/>
            <person name="Barrangou R."/>
            <person name="Klaenhammer T.R."/>
            <person name="Caufield P.W."/>
            <person name="Cui Y."/>
            <person name="Zhang H."/>
            <person name="O'Toole P.W."/>
        </authorList>
    </citation>
    <scope>NUCLEOTIDE SEQUENCE [LARGE SCALE GENOMIC DNA]</scope>
    <source>
        <strain evidence="8 9">DSM 22698</strain>
    </source>
</reference>
<evidence type="ECO:0000256" key="4">
    <source>
        <dbReference type="ARBA" id="ARBA00022989"/>
    </source>
</evidence>
<feature type="transmembrane region" description="Helical" evidence="6">
    <location>
        <begin position="189"/>
        <end position="210"/>
    </location>
</feature>
<sequence length="213" mass="22222">MLVAVVIIGAFVSMLNQTVLSVAQPSLISASDISVSTVQWLSTGYALIGGILIPISAWMADLFNTKHLLSVSLALFLAGTVLAFTAGNFAILLSARLIQAVGAGILSGLTMTILFSVYPKENRGTPTMLLGIVFGIAPAVGPTLGGYIVDNFGWRYIFGVMAPIILIALIMSMLFMADVVPHKPTPLDWLSVASSSVGFGGILYGVSVVSDDG</sequence>
<keyword evidence="9" id="KW-1185">Reference proteome</keyword>
<gene>
    <name evidence="8" type="ORF">FD19_GL001075</name>
</gene>
<dbReference type="Pfam" id="PF07690">
    <property type="entry name" value="MFS_1"/>
    <property type="match status" value="1"/>
</dbReference>
<name>A0A0R2CGQ3_9LACO</name>
<evidence type="ECO:0000256" key="3">
    <source>
        <dbReference type="ARBA" id="ARBA00022692"/>
    </source>
</evidence>
<keyword evidence="3 6" id="KW-0812">Transmembrane</keyword>
<proteinExistence type="predicted"/>
<evidence type="ECO:0000313" key="9">
    <source>
        <dbReference type="Proteomes" id="UP000051789"/>
    </source>
</evidence>
<evidence type="ECO:0000313" key="8">
    <source>
        <dbReference type="EMBL" id="KRM87563.1"/>
    </source>
</evidence>
<evidence type="ECO:0000256" key="6">
    <source>
        <dbReference type="SAM" id="Phobius"/>
    </source>
</evidence>
<feature type="transmembrane region" description="Helical" evidence="6">
    <location>
        <begin position="154"/>
        <end position="177"/>
    </location>
</feature>
<evidence type="ECO:0000256" key="2">
    <source>
        <dbReference type="ARBA" id="ARBA00022448"/>
    </source>
</evidence>
<comment type="subcellular location">
    <subcellularLocation>
        <location evidence="1">Cell membrane</location>
        <topology evidence="1">Multi-pass membrane protein</topology>
    </subcellularLocation>
</comment>
<feature type="domain" description="Major facilitator superfamily (MFS) profile" evidence="7">
    <location>
        <begin position="2"/>
        <end position="213"/>
    </location>
</feature>
<evidence type="ECO:0000256" key="1">
    <source>
        <dbReference type="ARBA" id="ARBA00004651"/>
    </source>
</evidence>